<dbReference type="PROSITE" id="PS00166">
    <property type="entry name" value="ENOYL_COA_HYDRATASE"/>
    <property type="match status" value="1"/>
</dbReference>
<protein>
    <submittedName>
        <fullName evidence="4">Enoyl-CoA hydratase/enoyl-CoA hydratase</fullName>
    </submittedName>
</protein>
<comment type="caution">
    <text evidence="4">The sequence shown here is derived from an EMBL/GenBank/DDBJ whole genome shotgun (WGS) entry which is preliminary data.</text>
</comment>
<dbReference type="GO" id="GO:0016829">
    <property type="term" value="F:lyase activity"/>
    <property type="evidence" value="ECO:0007669"/>
    <property type="project" value="UniProtKB-KW"/>
</dbReference>
<evidence type="ECO:0000256" key="2">
    <source>
        <dbReference type="ARBA" id="ARBA00023239"/>
    </source>
</evidence>
<evidence type="ECO:0000256" key="1">
    <source>
        <dbReference type="ARBA" id="ARBA00005254"/>
    </source>
</evidence>
<dbReference type="OrthoDB" id="9775794at2"/>
<evidence type="ECO:0000313" key="5">
    <source>
        <dbReference type="Proteomes" id="UP000244240"/>
    </source>
</evidence>
<accession>A0A2T6BG10</accession>
<dbReference type="Pfam" id="PF00378">
    <property type="entry name" value="ECH_1"/>
    <property type="match status" value="1"/>
</dbReference>
<dbReference type="InterPro" id="IPR014748">
    <property type="entry name" value="Enoyl-CoA_hydra_C"/>
</dbReference>
<dbReference type="InterPro" id="IPR001753">
    <property type="entry name" value="Enoyl-CoA_hydra/iso"/>
</dbReference>
<dbReference type="PANTHER" id="PTHR11941">
    <property type="entry name" value="ENOYL-COA HYDRATASE-RELATED"/>
    <property type="match status" value="1"/>
</dbReference>
<dbReference type="GO" id="GO:0006635">
    <property type="term" value="P:fatty acid beta-oxidation"/>
    <property type="evidence" value="ECO:0007669"/>
    <property type="project" value="TreeGrafter"/>
</dbReference>
<reference evidence="4 5" key="1">
    <citation type="submission" date="2018-04" db="EMBL/GenBank/DDBJ databases">
        <title>Genomic Encyclopedia of Archaeal and Bacterial Type Strains, Phase II (KMG-II): from individual species to whole genera.</title>
        <authorList>
            <person name="Goeker M."/>
        </authorList>
    </citation>
    <scope>NUCLEOTIDE SEQUENCE [LARGE SCALE GENOMIC DNA]</scope>
    <source>
        <strain evidence="4 5">DSM 45787</strain>
    </source>
</reference>
<dbReference type="PANTHER" id="PTHR11941:SF54">
    <property type="entry name" value="ENOYL-COA HYDRATASE, MITOCHONDRIAL"/>
    <property type="match status" value="1"/>
</dbReference>
<dbReference type="EMBL" id="QBKR01000023">
    <property type="protein sequence ID" value="PTX54990.1"/>
    <property type="molecule type" value="Genomic_DNA"/>
</dbReference>
<organism evidence="4 5">
    <name type="scientific">Melghirimyces profundicolus</name>
    <dbReference type="NCBI Taxonomy" id="1242148"/>
    <lineage>
        <taxon>Bacteria</taxon>
        <taxon>Bacillati</taxon>
        <taxon>Bacillota</taxon>
        <taxon>Bacilli</taxon>
        <taxon>Bacillales</taxon>
        <taxon>Thermoactinomycetaceae</taxon>
        <taxon>Melghirimyces</taxon>
    </lineage>
</organism>
<dbReference type="Gene3D" id="1.10.12.10">
    <property type="entry name" value="Lyase 2-enoyl-coa Hydratase, Chain A, domain 2"/>
    <property type="match status" value="1"/>
</dbReference>
<comment type="similarity">
    <text evidence="1 3">Belongs to the enoyl-CoA hydratase/isomerase family.</text>
</comment>
<name>A0A2T6BG10_9BACL</name>
<keyword evidence="2" id="KW-0456">Lyase</keyword>
<dbReference type="SUPFAM" id="SSF52096">
    <property type="entry name" value="ClpP/crotonase"/>
    <property type="match status" value="1"/>
</dbReference>
<keyword evidence="5" id="KW-1185">Reference proteome</keyword>
<dbReference type="AlphaFoldDB" id="A0A2T6BG10"/>
<proteinExistence type="inferred from homology"/>
<dbReference type="RefSeq" id="WP_108025393.1">
    <property type="nucleotide sequence ID" value="NZ_QBKR01000023.1"/>
</dbReference>
<gene>
    <name evidence="4" type="ORF">C8P63_12310</name>
</gene>
<sequence>MWEHFNIETRDYVATITIHRPPLNTLSVSALTELGKILDSLEIDEEVRVILLTGSGDRAFSAGADISEFGQLEGGPREAIRRGHDLFRRIETFPKPVIAALNGLALGGGNELQLACHLAYASDQARIGLPEVKLGILPGYGGTQRLPRLIGKRRALEVLLSGEEMSADEAKECGLVNEVFPHEQLREAAFERAARLARRSAPLSLAGILRAVNEGVESPLEEGLEKEMKEMLRLVTTEDAGEGIQAFFTKREPVFKGR</sequence>
<dbReference type="Proteomes" id="UP000244240">
    <property type="component" value="Unassembled WGS sequence"/>
</dbReference>
<dbReference type="Gene3D" id="3.90.226.10">
    <property type="entry name" value="2-enoyl-CoA Hydratase, Chain A, domain 1"/>
    <property type="match status" value="1"/>
</dbReference>
<dbReference type="FunFam" id="3.90.226.10:FF:000009">
    <property type="entry name" value="Carnitinyl-CoA dehydratase"/>
    <property type="match status" value="1"/>
</dbReference>
<evidence type="ECO:0000313" key="4">
    <source>
        <dbReference type="EMBL" id="PTX54990.1"/>
    </source>
</evidence>
<dbReference type="CDD" id="cd06558">
    <property type="entry name" value="crotonase-like"/>
    <property type="match status" value="1"/>
</dbReference>
<dbReference type="InterPro" id="IPR018376">
    <property type="entry name" value="Enoyl-CoA_hyd/isom_CS"/>
</dbReference>
<dbReference type="InterPro" id="IPR029045">
    <property type="entry name" value="ClpP/crotonase-like_dom_sf"/>
</dbReference>
<evidence type="ECO:0000256" key="3">
    <source>
        <dbReference type="RuleBase" id="RU003707"/>
    </source>
</evidence>